<keyword evidence="3 11" id="KW-0812">Transmembrane</keyword>
<dbReference type="GO" id="GO:0046872">
    <property type="term" value="F:metal ion binding"/>
    <property type="evidence" value="ECO:0007669"/>
    <property type="project" value="UniProtKB-KW"/>
</dbReference>
<comment type="cofactor">
    <cofactor evidence="10">
        <name>Zn(2+)</name>
        <dbReference type="ChEBI" id="CHEBI:29105"/>
    </cofactor>
    <text evidence="10">Binds 1 zinc ion per subunit.</text>
</comment>
<dbReference type="PANTHER" id="PTHR43221">
    <property type="entry name" value="PROTEASE HTPX"/>
    <property type="match status" value="1"/>
</dbReference>
<protein>
    <recommendedName>
        <fullName evidence="12">Peptidase M48 domain-containing protein</fullName>
    </recommendedName>
</protein>
<dbReference type="OrthoDB" id="264978at2"/>
<evidence type="ECO:0000256" key="5">
    <source>
        <dbReference type="ARBA" id="ARBA00022801"/>
    </source>
</evidence>
<dbReference type="Gene3D" id="3.30.2010.10">
    <property type="entry name" value="Metalloproteases ('zincins'), catalytic domain"/>
    <property type="match status" value="1"/>
</dbReference>
<accession>A0A2S8GTW1</accession>
<evidence type="ECO:0000256" key="4">
    <source>
        <dbReference type="ARBA" id="ARBA00022723"/>
    </source>
</evidence>
<comment type="similarity">
    <text evidence="10">Belongs to the peptidase M48 family.</text>
</comment>
<feature type="transmembrane region" description="Helical" evidence="11">
    <location>
        <begin position="135"/>
        <end position="156"/>
    </location>
</feature>
<evidence type="ECO:0000256" key="7">
    <source>
        <dbReference type="ARBA" id="ARBA00022989"/>
    </source>
</evidence>
<feature type="transmembrane region" description="Helical" evidence="11">
    <location>
        <begin position="102"/>
        <end position="123"/>
    </location>
</feature>
<keyword evidence="9 11" id="KW-0472">Membrane</keyword>
<organism evidence="13 14">
    <name type="scientific">Blastopirellula marina</name>
    <dbReference type="NCBI Taxonomy" id="124"/>
    <lineage>
        <taxon>Bacteria</taxon>
        <taxon>Pseudomonadati</taxon>
        <taxon>Planctomycetota</taxon>
        <taxon>Planctomycetia</taxon>
        <taxon>Pirellulales</taxon>
        <taxon>Pirellulaceae</taxon>
        <taxon>Blastopirellula</taxon>
    </lineage>
</organism>
<keyword evidence="4" id="KW-0479">Metal-binding</keyword>
<sequence>MLVPLAAVVGYPLLARMLFSLRTLTDVERRQLMDALPQFDETIAHRIRVWDTGGRICNAAVVGCVPGFSFVLVSDALLSRLSVRSVAAILAHEMGHLRMWHVPMRLCVVFAGGIVGMALVHQAESLGSLQTAGQIAAMLTTAGYMGLMLHLVAPLLEFHADAYAIDALGQASGDRRKGVRTLVGALSRLTIFSGLLPNQRSWLYPSFEERRRAILFQQASPRFRRWLHGILAIILFSQLTLIVVCLISLAN</sequence>
<feature type="transmembrane region" description="Helical" evidence="11">
    <location>
        <begin position="226"/>
        <end position="250"/>
    </location>
</feature>
<evidence type="ECO:0000256" key="9">
    <source>
        <dbReference type="ARBA" id="ARBA00023136"/>
    </source>
</evidence>
<reference evidence="13 14" key="1">
    <citation type="submission" date="2018-02" db="EMBL/GenBank/DDBJ databases">
        <title>Comparative genomes isolates from brazilian mangrove.</title>
        <authorList>
            <person name="Araujo J.E."/>
            <person name="Taketani R.G."/>
            <person name="Silva M.C.P."/>
            <person name="Loureco M.V."/>
            <person name="Andreote F.D."/>
        </authorList>
    </citation>
    <scope>NUCLEOTIDE SEQUENCE [LARGE SCALE GENOMIC DNA]</scope>
    <source>
        <strain evidence="13 14">Nap-Phe MGV</strain>
    </source>
</reference>
<dbReference type="InterPro" id="IPR050083">
    <property type="entry name" value="HtpX_protease"/>
</dbReference>
<comment type="caution">
    <text evidence="13">The sequence shown here is derived from an EMBL/GenBank/DDBJ whole genome shotgun (WGS) entry which is preliminary data.</text>
</comment>
<evidence type="ECO:0000256" key="10">
    <source>
        <dbReference type="RuleBase" id="RU003983"/>
    </source>
</evidence>
<dbReference type="GO" id="GO:0004222">
    <property type="term" value="F:metalloendopeptidase activity"/>
    <property type="evidence" value="ECO:0007669"/>
    <property type="project" value="InterPro"/>
</dbReference>
<dbReference type="InterPro" id="IPR001915">
    <property type="entry name" value="Peptidase_M48"/>
</dbReference>
<evidence type="ECO:0000313" key="14">
    <source>
        <dbReference type="Proteomes" id="UP000237819"/>
    </source>
</evidence>
<evidence type="ECO:0000313" key="13">
    <source>
        <dbReference type="EMBL" id="PQO47867.1"/>
    </source>
</evidence>
<dbReference type="Pfam" id="PF01435">
    <property type="entry name" value="Peptidase_M48"/>
    <property type="match status" value="1"/>
</dbReference>
<dbReference type="PANTHER" id="PTHR43221:SF2">
    <property type="entry name" value="PROTEASE HTPX HOMOLOG"/>
    <property type="match status" value="1"/>
</dbReference>
<name>A0A2S8GTW1_9BACT</name>
<feature type="transmembrane region" description="Helical" evidence="11">
    <location>
        <begin position="59"/>
        <end position="81"/>
    </location>
</feature>
<dbReference type="Proteomes" id="UP000237819">
    <property type="component" value="Unassembled WGS sequence"/>
</dbReference>
<keyword evidence="7 11" id="KW-1133">Transmembrane helix</keyword>
<proteinExistence type="inferred from homology"/>
<evidence type="ECO:0000259" key="12">
    <source>
        <dbReference type="Pfam" id="PF01435"/>
    </source>
</evidence>
<keyword evidence="5 10" id="KW-0378">Hydrolase</keyword>
<keyword evidence="8 10" id="KW-0482">Metalloprotease</keyword>
<evidence type="ECO:0000256" key="11">
    <source>
        <dbReference type="SAM" id="Phobius"/>
    </source>
</evidence>
<evidence type="ECO:0000256" key="2">
    <source>
        <dbReference type="ARBA" id="ARBA00022670"/>
    </source>
</evidence>
<dbReference type="EMBL" id="PUHZ01000003">
    <property type="protein sequence ID" value="PQO47867.1"/>
    <property type="molecule type" value="Genomic_DNA"/>
</dbReference>
<evidence type="ECO:0000256" key="3">
    <source>
        <dbReference type="ARBA" id="ARBA00022692"/>
    </source>
</evidence>
<keyword evidence="6 10" id="KW-0862">Zinc</keyword>
<dbReference type="AlphaFoldDB" id="A0A2S8GTW1"/>
<evidence type="ECO:0000256" key="8">
    <source>
        <dbReference type="ARBA" id="ARBA00023049"/>
    </source>
</evidence>
<gene>
    <name evidence="13" type="ORF">C5Y93_02160</name>
</gene>
<dbReference type="RefSeq" id="WP_105333739.1">
    <property type="nucleotide sequence ID" value="NZ_PUHZ01000003.1"/>
</dbReference>
<keyword evidence="2 10" id="KW-0645">Protease</keyword>
<dbReference type="GO" id="GO:0006508">
    <property type="term" value="P:proteolysis"/>
    <property type="evidence" value="ECO:0007669"/>
    <property type="project" value="UniProtKB-KW"/>
</dbReference>
<evidence type="ECO:0000256" key="6">
    <source>
        <dbReference type="ARBA" id="ARBA00022833"/>
    </source>
</evidence>
<evidence type="ECO:0000256" key="1">
    <source>
        <dbReference type="ARBA" id="ARBA00022475"/>
    </source>
</evidence>
<keyword evidence="1" id="KW-1003">Cell membrane</keyword>
<feature type="domain" description="Peptidase M48" evidence="12">
    <location>
        <begin position="56"/>
        <end position="180"/>
    </location>
</feature>